<dbReference type="EMBL" id="JAWXYG010000006">
    <property type="protein sequence ID" value="KAK4269064.1"/>
    <property type="molecule type" value="Genomic_DNA"/>
</dbReference>
<sequence length="140" mass="16489">MLTPMALDHQTSTHLNTAAANSWRWCPRRRVSLLRRRKLQTVRLGGKKTGGKRRSRVLIVLRMMKKIRLKWLKLQYQRMLKSLKEYYRNLVKDMVEAGATIETFQQRLFMESSFVVPAGVTFSAYPHTFGSDRPRTIFIM</sequence>
<dbReference type="AlphaFoldDB" id="A0AAE1MKR9"/>
<evidence type="ECO:0000313" key="2">
    <source>
        <dbReference type="Proteomes" id="UP001293593"/>
    </source>
</evidence>
<evidence type="ECO:0000313" key="1">
    <source>
        <dbReference type="EMBL" id="KAK4269064.1"/>
    </source>
</evidence>
<accession>A0AAE1MKR9</accession>
<reference evidence="1" key="1">
    <citation type="submission" date="2023-10" db="EMBL/GenBank/DDBJ databases">
        <title>Chromosome-level genome of the transformable northern wattle, Acacia crassicarpa.</title>
        <authorList>
            <person name="Massaro I."/>
            <person name="Sinha N.R."/>
            <person name="Poethig S."/>
            <person name="Leichty A.R."/>
        </authorList>
    </citation>
    <scope>NUCLEOTIDE SEQUENCE</scope>
    <source>
        <strain evidence="1">Acra3RX</strain>
        <tissue evidence="1">Leaf</tissue>
    </source>
</reference>
<name>A0AAE1MKR9_9FABA</name>
<dbReference type="PANTHER" id="PTHR34788">
    <property type="entry name" value="F15I1.22"/>
    <property type="match status" value="1"/>
</dbReference>
<gene>
    <name evidence="1" type="ORF">QN277_022269</name>
</gene>
<comment type="caution">
    <text evidence="1">The sequence shown here is derived from an EMBL/GenBank/DDBJ whole genome shotgun (WGS) entry which is preliminary data.</text>
</comment>
<keyword evidence="2" id="KW-1185">Reference proteome</keyword>
<protein>
    <submittedName>
        <fullName evidence="1">Uncharacterized protein</fullName>
    </submittedName>
</protein>
<proteinExistence type="predicted"/>
<organism evidence="1 2">
    <name type="scientific">Acacia crassicarpa</name>
    <name type="common">northern wattle</name>
    <dbReference type="NCBI Taxonomy" id="499986"/>
    <lineage>
        <taxon>Eukaryota</taxon>
        <taxon>Viridiplantae</taxon>
        <taxon>Streptophyta</taxon>
        <taxon>Embryophyta</taxon>
        <taxon>Tracheophyta</taxon>
        <taxon>Spermatophyta</taxon>
        <taxon>Magnoliopsida</taxon>
        <taxon>eudicotyledons</taxon>
        <taxon>Gunneridae</taxon>
        <taxon>Pentapetalae</taxon>
        <taxon>rosids</taxon>
        <taxon>fabids</taxon>
        <taxon>Fabales</taxon>
        <taxon>Fabaceae</taxon>
        <taxon>Caesalpinioideae</taxon>
        <taxon>mimosoid clade</taxon>
        <taxon>Acacieae</taxon>
        <taxon>Acacia</taxon>
    </lineage>
</organism>
<dbReference type="PANTHER" id="PTHR34788:SF4">
    <property type="entry name" value="F15I1.22"/>
    <property type="match status" value="1"/>
</dbReference>
<dbReference type="Proteomes" id="UP001293593">
    <property type="component" value="Unassembled WGS sequence"/>
</dbReference>